<evidence type="ECO:0000313" key="8">
    <source>
        <dbReference type="EMBL" id="AKJ65427.1"/>
    </source>
</evidence>
<reference evidence="9" key="1">
    <citation type="submission" date="2015-02" db="EMBL/GenBank/DDBJ databases">
        <title>Description and complete genome sequence of the first cultured representative of the subdivision 5 of the Verrucomicrobia phylum.</title>
        <authorList>
            <person name="Spring S."/>
            <person name="Bunk B."/>
            <person name="Sproer C."/>
            <person name="Klenk H.-P."/>
        </authorList>
    </citation>
    <scope>NUCLEOTIDE SEQUENCE [LARGE SCALE GENOMIC DNA]</scope>
    <source>
        <strain evidence="9">L21-Fru-AB</strain>
    </source>
</reference>
<dbReference type="Pfam" id="PF08531">
    <property type="entry name" value="Bac_rhamnosid_N"/>
    <property type="match status" value="1"/>
</dbReference>
<dbReference type="Pfam" id="PF05592">
    <property type="entry name" value="Bac_rhamnosid"/>
    <property type="match status" value="1"/>
</dbReference>
<feature type="domain" description="Alpha-L-rhamnosidase six-hairpin glycosidase" evidence="6">
    <location>
        <begin position="328"/>
        <end position="661"/>
    </location>
</feature>
<dbReference type="Proteomes" id="UP000035268">
    <property type="component" value="Chromosome"/>
</dbReference>
<evidence type="ECO:0000259" key="7">
    <source>
        <dbReference type="Pfam" id="PF17390"/>
    </source>
</evidence>
<dbReference type="SUPFAM" id="SSF48208">
    <property type="entry name" value="Six-hairpin glycosidases"/>
    <property type="match status" value="1"/>
</dbReference>
<evidence type="ECO:0000313" key="9">
    <source>
        <dbReference type="Proteomes" id="UP000035268"/>
    </source>
</evidence>
<dbReference type="Gene3D" id="1.50.10.10">
    <property type="match status" value="1"/>
</dbReference>
<dbReference type="InterPro" id="IPR008902">
    <property type="entry name" value="Rhamnosid_concanavalin"/>
</dbReference>
<keyword evidence="3" id="KW-0378">Hydrolase</keyword>
<feature type="domain" description="Alpha-L-rhamnosidase concanavalin-like" evidence="4">
    <location>
        <begin position="224"/>
        <end position="321"/>
    </location>
</feature>
<evidence type="ECO:0000256" key="1">
    <source>
        <dbReference type="ARBA" id="ARBA00001445"/>
    </source>
</evidence>
<dbReference type="InterPro" id="IPR008928">
    <property type="entry name" value="6-hairpin_glycosidase_sf"/>
</dbReference>
<organism evidence="8 9">
    <name type="scientific">Kiritimatiella glycovorans</name>
    <dbReference type="NCBI Taxonomy" id="1307763"/>
    <lineage>
        <taxon>Bacteria</taxon>
        <taxon>Pseudomonadati</taxon>
        <taxon>Kiritimatiellota</taxon>
        <taxon>Kiritimatiellia</taxon>
        <taxon>Kiritimatiellales</taxon>
        <taxon>Kiritimatiellaceae</taxon>
        <taxon>Kiritimatiella</taxon>
    </lineage>
</organism>
<dbReference type="PANTHER" id="PTHR33307:SF6">
    <property type="entry name" value="ALPHA-RHAMNOSIDASE (EUROFUNG)-RELATED"/>
    <property type="match status" value="1"/>
</dbReference>
<reference evidence="8 9" key="2">
    <citation type="journal article" date="2016" name="ISME J.">
        <title>Characterization of the first cultured representative of Verrucomicrobia subdivision 5 indicates the proposal of a novel phylum.</title>
        <authorList>
            <person name="Spring S."/>
            <person name="Bunk B."/>
            <person name="Sproer C."/>
            <person name="Schumann P."/>
            <person name="Rohde M."/>
            <person name="Tindall B.J."/>
            <person name="Klenk H.P."/>
        </authorList>
    </citation>
    <scope>NUCLEOTIDE SEQUENCE [LARGE SCALE GENOMIC DNA]</scope>
    <source>
        <strain evidence="8 9">L21-Fru-AB</strain>
    </source>
</reference>
<dbReference type="InterPro" id="IPR016007">
    <property type="entry name" value="Alpha_rhamnosid"/>
</dbReference>
<evidence type="ECO:0000259" key="6">
    <source>
        <dbReference type="Pfam" id="PF17389"/>
    </source>
</evidence>
<dbReference type="Gene3D" id="2.60.420.10">
    <property type="entry name" value="Maltose phosphorylase, domain 3"/>
    <property type="match status" value="1"/>
</dbReference>
<dbReference type="AlphaFoldDB" id="A0A0G3EJ20"/>
<feature type="domain" description="Alpha-L-rhamnosidase C-terminal" evidence="7">
    <location>
        <begin position="664"/>
        <end position="736"/>
    </location>
</feature>
<evidence type="ECO:0000256" key="2">
    <source>
        <dbReference type="ARBA" id="ARBA00012652"/>
    </source>
</evidence>
<accession>A0A0G3EJ20</accession>
<sequence length="742" mass="83120">MQSERTTVWQGEWIRFGWNPTVPLLRRAFEAPRTLAQARLRATALGICELWLNGERVTDDLFRPGWSDYRKRVYVQEYDLTGRIRPGTNVLGAVLAPGWYAGYIGPFEDKGFYGPEALFSCELHLTGADGATETIVSDESWIGRASPVLRADLLMGEWYDAREEPGDWSASEYEPEFDPGMLTPPGKWGPVAVREPPATVTVEPCPGIPVRAVDELPAVAVHALPNGDHVFDLGQNMVGACRLKLNVPRDTELVLRHGEMLEADGSVYTDNLRAARAEDRYTAKGATDETWQPRFTFHGFRYVQIAGLPVAPPCDTVTGVVFSSVHNRTAEFQCSDPRVNRLFENAWWGFLGNYLEVPTDCPQRDERLGWTGDAQIFMKTATYLSDVRAFYEKWLQDLHDAQRADGAYPDVAPDLERLGHGRAAWGDAGIICPYMLWRTYGELRFAERWWDAMNRYIDYLFTPGNTHNGPNAWSYGDWLNLDSPTPDEYIGKAYRAYDVRLMREMAQALGYHDDEARLAGQERRARDDFRERFLDADGHLAVRTQTAAALAVAFDLLEGDAWQSAANDLAADVEQCGHLTTGFVGTGLLCPALTRSGRHDLAVELLLREDYPSWLYEVKNGATTIWERWNSWSHEHGFGDAAMNSFNHYAFGAVCEWMIESLAGLQPAAPGFGRLRVVPGCTPSLDRVKLSYESPHGLIGVAWEQTDSGYHLLIATPVPAEVHLPDGVQEVDPGEHDFEFGS</sequence>
<dbReference type="Pfam" id="PF17389">
    <property type="entry name" value="Bac_rhamnosid6H"/>
    <property type="match status" value="1"/>
</dbReference>
<dbReference type="InterPro" id="IPR013737">
    <property type="entry name" value="Bac_rhamnosid_N"/>
</dbReference>
<proteinExistence type="predicted"/>
<dbReference type="KEGG" id="vbl:L21SP4_02200"/>
<dbReference type="Pfam" id="PF17390">
    <property type="entry name" value="Bac_rhamnosid_C"/>
    <property type="match status" value="1"/>
</dbReference>
<name>A0A0G3EJ20_9BACT</name>
<dbReference type="OrthoDB" id="9761045at2"/>
<evidence type="ECO:0000256" key="3">
    <source>
        <dbReference type="ARBA" id="ARBA00022801"/>
    </source>
</evidence>
<dbReference type="InterPro" id="IPR035396">
    <property type="entry name" value="Bac_rhamnosid6H"/>
</dbReference>
<dbReference type="PANTHER" id="PTHR33307">
    <property type="entry name" value="ALPHA-RHAMNOSIDASE (EUROFUNG)"/>
    <property type="match status" value="1"/>
</dbReference>
<dbReference type="PIRSF" id="PIRSF010631">
    <property type="entry name" value="A-rhamnsds"/>
    <property type="match status" value="1"/>
</dbReference>
<protein>
    <recommendedName>
        <fullName evidence="2">alpha-L-rhamnosidase</fullName>
        <ecNumber evidence="2">3.2.1.40</ecNumber>
    </recommendedName>
</protein>
<dbReference type="EC" id="3.2.1.40" evidence="2"/>
<dbReference type="Gene3D" id="2.60.120.260">
    <property type="entry name" value="Galactose-binding domain-like"/>
    <property type="match status" value="2"/>
</dbReference>
<dbReference type="EMBL" id="CP010904">
    <property type="protein sequence ID" value="AKJ65427.1"/>
    <property type="molecule type" value="Genomic_DNA"/>
</dbReference>
<keyword evidence="9" id="KW-1185">Reference proteome</keyword>
<comment type="catalytic activity">
    <reaction evidence="1">
        <text>Hydrolysis of terminal non-reducing alpha-L-rhamnose residues in alpha-L-rhamnosides.</text>
        <dbReference type="EC" id="3.2.1.40"/>
    </reaction>
</comment>
<gene>
    <name evidence="8" type="ORF">L21SP4_02200</name>
</gene>
<dbReference type="InterPro" id="IPR035398">
    <property type="entry name" value="Bac_rhamnosid_C"/>
</dbReference>
<dbReference type="STRING" id="1307763.L21SP4_02200"/>
<dbReference type="RefSeq" id="WP_160300813.1">
    <property type="nucleotide sequence ID" value="NZ_CP010904.1"/>
</dbReference>
<dbReference type="InterPro" id="IPR012341">
    <property type="entry name" value="6hp_glycosidase-like_sf"/>
</dbReference>
<evidence type="ECO:0000259" key="4">
    <source>
        <dbReference type="Pfam" id="PF05592"/>
    </source>
</evidence>
<feature type="domain" description="Bacterial alpha-L-rhamnosidase N-terminal" evidence="5">
    <location>
        <begin position="35"/>
        <end position="174"/>
    </location>
</feature>
<dbReference type="GO" id="GO:0030596">
    <property type="term" value="F:alpha-L-rhamnosidase activity"/>
    <property type="evidence" value="ECO:0007669"/>
    <property type="project" value="UniProtKB-EC"/>
</dbReference>
<dbReference type="GO" id="GO:0005975">
    <property type="term" value="P:carbohydrate metabolic process"/>
    <property type="evidence" value="ECO:0007669"/>
    <property type="project" value="InterPro"/>
</dbReference>
<evidence type="ECO:0000259" key="5">
    <source>
        <dbReference type="Pfam" id="PF08531"/>
    </source>
</evidence>
<dbReference type="PATRIC" id="fig|1609981.3.peg.2289"/>